<sequence>MRRLVAIHATGSNVRLSDISGALTASDAKSEAKASLRKGLKLTDDQFQGDESIKIYAGISPPSETVAPPKSPGTKVEDICPSQDNFLIAIVPGRSKNKRNELFPQGALAFELQPQANLEVGLEQTVSPVKEKESNVLERVSRLEQEFRGEREEMQQEREEMQQEREKMQQECEEMQQELGKVKGEHKEMQQKLGKMEGEHGKVKGELGKVKGELNETWQKLGMVEGELGKVKGELNDMAKSRENERTYTKKQEAALREIIEEKEKQQERERADYQEWIAAYNAENEGLQHDMQLLQADVYSLALKDKKALSFIKARNLLDRVQAQLATKFKLGRGTSYAFRTALGGANSSLNDRHAALLMLFKEHHDSLNEAEAKLPSQSQALDLIAERYSKIRYFGDVIAHGTFDTGLYKSASSLYPGFSALVDCIQSK</sequence>
<reference evidence="2 3" key="1">
    <citation type="journal article" date="2019" name="Nat. Ecol. Evol.">
        <title>Megaphylogeny resolves global patterns of mushroom evolution.</title>
        <authorList>
            <person name="Varga T."/>
            <person name="Krizsan K."/>
            <person name="Foldi C."/>
            <person name="Dima B."/>
            <person name="Sanchez-Garcia M."/>
            <person name="Sanchez-Ramirez S."/>
            <person name="Szollosi G.J."/>
            <person name="Szarkandi J.G."/>
            <person name="Papp V."/>
            <person name="Albert L."/>
            <person name="Andreopoulos W."/>
            <person name="Angelini C."/>
            <person name="Antonin V."/>
            <person name="Barry K.W."/>
            <person name="Bougher N.L."/>
            <person name="Buchanan P."/>
            <person name="Buyck B."/>
            <person name="Bense V."/>
            <person name="Catcheside P."/>
            <person name="Chovatia M."/>
            <person name="Cooper J."/>
            <person name="Damon W."/>
            <person name="Desjardin D."/>
            <person name="Finy P."/>
            <person name="Geml J."/>
            <person name="Haridas S."/>
            <person name="Hughes K."/>
            <person name="Justo A."/>
            <person name="Karasinski D."/>
            <person name="Kautmanova I."/>
            <person name="Kiss B."/>
            <person name="Kocsube S."/>
            <person name="Kotiranta H."/>
            <person name="LaButti K.M."/>
            <person name="Lechner B.E."/>
            <person name="Liimatainen K."/>
            <person name="Lipzen A."/>
            <person name="Lukacs Z."/>
            <person name="Mihaltcheva S."/>
            <person name="Morgado L.N."/>
            <person name="Niskanen T."/>
            <person name="Noordeloos M.E."/>
            <person name="Ohm R.A."/>
            <person name="Ortiz-Santana B."/>
            <person name="Ovrebo C."/>
            <person name="Racz N."/>
            <person name="Riley R."/>
            <person name="Savchenko A."/>
            <person name="Shiryaev A."/>
            <person name="Soop K."/>
            <person name="Spirin V."/>
            <person name="Szebenyi C."/>
            <person name="Tomsovsky M."/>
            <person name="Tulloss R.E."/>
            <person name="Uehling J."/>
            <person name="Grigoriev I.V."/>
            <person name="Vagvolgyi C."/>
            <person name="Papp T."/>
            <person name="Martin F.M."/>
            <person name="Miettinen O."/>
            <person name="Hibbett D.S."/>
            <person name="Nagy L.G."/>
        </authorList>
    </citation>
    <scope>NUCLEOTIDE SEQUENCE [LARGE SCALE GENOMIC DNA]</scope>
    <source>
        <strain evidence="2 3">CBS 121175</strain>
    </source>
</reference>
<dbReference type="InterPro" id="IPR036708">
    <property type="entry name" value="BipD-like_sf"/>
</dbReference>
<dbReference type="Gene3D" id="6.10.250.3110">
    <property type="match status" value="1"/>
</dbReference>
<keyword evidence="3" id="KW-1185">Reference proteome</keyword>
<organism evidence="2 3">
    <name type="scientific">Coprinopsis marcescibilis</name>
    <name type="common">Agaric fungus</name>
    <name type="synonym">Psathyrella marcescibilis</name>
    <dbReference type="NCBI Taxonomy" id="230819"/>
    <lineage>
        <taxon>Eukaryota</taxon>
        <taxon>Fungi</taxon>
        <taxon>Dikarya</taxon>
        <taxon>Basidiomycota</taxon>
        <taxon>Agaricomycotina</taxon>
        <taxon>Agaricomycetes</taxon>
        <taxon>Agaricomycetidae</taxon>
        <taxon>Agaricales</taxon>
        <taxon>Agaricineae</taxon>
        <taxon>Psathyrellaceae</taxon>
        <taxon>Coprinopsis</taxon>
    </lineage>
</organism>
<evidence type="ECO:0000256" key="1">
    <source>
        <dbReference type="SAM" id="Coils"/>
    </source>
</evidence>
<dbReference type="AlphaFoldDB" id="A0A5C3LBY3"/>
<accession>A0A5C3LBY3</accession>
<keyword evidence="1" id="KW-0175">Coiled coil</keyword>
<dbReference type="OrthoDB" id="3067875at2759"/>
<evidence type="ECO:0000313" key="2">
    <source>
        <dbReference type="EMBL" id="TFK29476.1"/>
    </source>
</evidence>
<feature type="coiled-coil region" evidence="1">
    <location>
        <begin position="137"/>
        <end position="192"/>
    </location>
</feature>
<gene>
    <name evidence="2" type="ORF">FA15DRAFT_752606</name>
</gene>
<feature type="coiled-coil region" evidence="1">
    <location>
        <begin position="249"/>
        <end position="298"/>
    </location>
</feature>
<dbReference type="SUPFAM" id="SSF140693">
    <property type="entry name" value="IpaD-like"/>
    <property type="match status" value="1"/>
</dbReference>
<protein>
    <submittedName>
        <fullName evidence="2">Uncharacterized protein</fullName>
    </submittedName>
</protein>
<dbReference type="EMBL" id="ML210149">
    <property type="protein sequence ID" value="TFK29476.1"/>
    <property type="molecule type" value="Genomic_DNA"/>
</dbReference>
<name>A0A5C3LBY3_COPMA</name>
<evidence type="ECO:0000313" key="3">
    <source>
        <dbReference type="Proteomes" id="UP000307440"/>
    </source>
</evidence>
<dbReference type="Proteomes" id="UP000307440">
    <property type="component" value="Unassembled WGS sequence"/>
</dbReference>
<proteinExistence type="predicted"/>